<dbReference type="RefSeq" id="WP_271794926.1">
    <property type="nucleotide sequence ID" value="NZ_JAQMUC010000020.1"/>
</dbReference>
<evidence type="ECO:0000313" key="1">
    <source>
        <dbReference type="EMBL" id="MDB9534895.1"/>
    </source>
</evidence>
<dbReference type="EMBL" id="JAQMUC010000020">
    <property type="protein sequence ID" value="MDB9534895.1"/>
    <property type="molecule type" value="Genomic_DNA"/>
</dbReference>
<accession>A0ABT5AC96</accession>
<name>A0ABT5AC96_9CYAN</name>
<dbReference type="Proteomes" id="UP001211249">
    <property type="component" value="Unassembled WGS sequence"/>
</dbReference>
<dbReference type="SUPFAM" id="SSF52317">
    <property type="entry name" value="Class I glutamine amidotransferase-like"/>
    <property type="match status" value="1"/>
</dbReference>
<evidence type="ECO:0000313" key="2">
    <source>
        <dbReference type="Proteomes" id="UP001211249"/>
    </source>
</evidence>
<protein>
    <submittedName>
        <fullName evidence="1">Uncharacterized protein</fullName>
    </submittedName>
</protein>
<keyword evidence="2" id="KW-1185">Reference proteome</keyword>
<dbReference type="InterPro" id="IPR029062">
    <property type="entry name" value="Class_I_gatase-like"/>
</dbReference>
<reference evidence="1 2" key="1">
    <citation type="submission" date="2023-01" db="EMBL/GenBank/DDBJ databases">
        <title>Genomes from the Australian National Cyanobacteria Reference Collection.</title>
        <authorList>
            <person name="Willis A."/>
            <person name="Lee E.M.F."/>
        </authorList>
    </citation>
    <scope>NUCLEOTIDE SEQUENCE [LARGE SCALE GENOMIC DNA]</scope>
    <source>
        <strain evidence="1 2">CS-1226</strain>
    </source>
</reference>
<dbReference type="Gene3D" id="2.60.120.260">
    <property type="entry name" value="Galactose-binding domain-like"/>
    <property type="match status" value="1"/>
</dbReference>
<dbReference type="Gene3D" id="2.60.120.430">
    <property type="entry name" value="Galactose-binding lectin"/>
    <property type="match status" value="1"/>
</dbReference>
<proteinExistence type="predicted"/>
<sequence length="647" mass="70007">MSLTSIITNSQNGSFDLLATQYTNLPSLANTSGEAIKIAITATGQWYLLKPDFATNDPSLVKYKTPVDGDGYAPDQNQKFNLKYPQLNPGALVAEIKDAQGKTKSTVSGKQQSFELQPGDTVSFIINDDSKWYGNNAGKLTIGYSTSPITPTTPNPPKLTPKGKIVVNSDEWTLSNTGFQQSPDAAKFAINVAKYFVGEGKGKFHALSNNFGLVESSLEQTMTQAGHTWTKGTNITIDLPTLSKYDGIFLAGDAVDNQVLIQYVKNGGKVYLAAGTGWGGPQPEADRWNTFLVEFGLKFAGSYNGIGGNLSPNQSHPLFAGVKSLYFNNGNSITDLKPESPLNQIIQTHSEQGLIATAEFDPTAPVAIADLYNTGVDNDRRVLGDSISDPHYTLATYPAGTVTPGVTTPNKDLAPINWVANTQTARWIGPNTTSATGPVGDYSYKTTFTLPSFSEALIIGELSVDDWITDILINGVSLGNPVPLSSWTNIRKFSISKGFVVGTNTIEFKLHSVGGPTGLRIDSISGTYKPATRTLIQNKWVGTRLDNQKTEVFTWVAPFWHEIIDGQTIKNNFKEVSNNYSTVVIDQGVGPLFLTADGAYWNGKRFAVGAFEFAVGAFEFSKHETWSGQRPANGGTVVYQFNNSNIF</sequence>
<organism evidence="1 2">
    <name type="scientific">Dolichospermum planctonicum CS-1226</name>
    <dbReference type="NCBI Taxonomy" id="3021751"/>
    <lineage>
        <taxon>Bacteria</taxon>
        <taxon>Bacillati</taxon>
        <taxon>Cyanobacteriota</taxon>
        <taxon>Cyanophyceae</taxon>
        <taxon>Nostocales</taxon>
        <taxon>Aphanizomenonaceae</taxon>
        <taxon>Dolichospermum</taxon>
        <taxon>Dolichospermum planctonicum</taxon>
    </lineage>
</organism>
<comment type="caution">
    <text evidence="1">The sequence shown here is derived from an EMBL/GenBank/DDBJ whole genome shotgun (WGS) entry which is preliminary data.</text>
</comment>
<gene>
    <name evidence="1" type="ORF">PN451_03365</name>
</gene>